<keyword evidence="4" id="KW-1185">Reference proteome</keyword>
<reference evidence="4" key="1">
    <citation type="journal article" date="2019" name="Int. J. Syst. Evol. Microbiol.">
        <title>The Global Catalogue of Microorganisms (GCM) 10K type strain sequencing project: providing services to taxonomists for standard genome sequencing and annotation.</title>
        <authorList>
            <consortium name="The Broad Institute Genomics Platform"/>
            <consortium name="The Broad Institute Genome Sequencing Center for Infectious Disease"/>
            <person name="Wu L."/>
            <person name="Ma J."/>
        </authorList>
    </citation>
    <scope>NUCLEOTIDE SEQUENCE [LARGE SCALE GENOMIC DNA]</scope>
    <source>
        <strain evidence="4">JCM 15608</strain>
    </source>
</reference>
<evidence type="ECO:0000256" key="1">
    <source>
        <dbReference type="PROSITE-ProRule" id="PRU00339"/>
    </source>
</evidence>
<dbReference type="SUPFAM" id="SSF53474">
    <property type="entry name" value="alpha/beta-Hydrolases"/>
    <property type="match status" value="1"/>
</dbReference>
<dbReference type="PANTHER" id="PTHR48098">
    <property type="entry name" value="ENTEROCHELIN ESTERASE-RELATED"/>
    <property type="match status" value="1"/>
</dbReference>
<dbReference type="RefSeq" id="WP_343815120.1">
    <property type="nucleotide sequence ID" value="NZ_BAAAFA010000002.1"/>
</dbReference>
<dbReference type="InterPro" id="IPR029058">
    <property type="entry name" value="AB_hydrolase_fold"/>
</dbReference>
<accession>A0ABP3WD22</accession>
<dbReference type="Gene3D" id="1.25.40.10">
    <property type="entry name" value="Tetratricopeptide repeat domain"/>
    <property type="match status" value="1"/>
</dbReference>
<keyword evidence="1" id="KW-0802">TPR repeat</keyword>
<dbReference type="PROSITE" id="PS50005">
    <property type="entry name" value="TPR"/>
    <property type="match status" value="1"/>
</dbReference>
<protein>
    <recommendedName>
        <fullName evidence="5">Esterase</fullName>
    </recommendedName>
</protein>
<organism evidence="3 4">
    <name type="scientific">Colwellia asteriadis</name>
    <dbReference type="NCBI Taxonomy" id="517723"/>
    <lineage>
        <taxon>Bacteria</taxon>
        <taxon>Pseudomonadati</taxon>
        <taxon>Pseudomonadota</taxon>
        <taxon>Gammaproteobacteria</taxon>
        <taxon>Alteromonadales</taxon>
        <taxon>Colwelliaceae</taxon>
        <taxon>Colwellia</taxon>
    </lineage>
</organism>
<dbReference type="SMART" id="SM00028">
    <property type="entry name" value="TPR"/>
    <property type="match status" value="1"/>
</dbReference>
<feature type="chain" id="PRO_5047124688" description="Esterase" evidence="2">
    <location>
        <begin position="24"/>
        <end position="405"/>
    </location>
</feature>
<keyword evidence="2" id="KW-0732">Signal</keyword>
<evidence type="ECO:0000256" key="2">
    <source>
        <dbReference type="SAM" id="SignalP"/>
    </source>
</evidence>
<feature type="repeat" description="TPR" evidence="1">
    <location>
        <begin position="349"/>
        <end position="382"/>
    </location>
</feature>
<dbReference type="InterPro" id="IPR050583">
    <property type="entry name" value="Mycobacterial_A85_antigen"/>
</dbReference>
<comment type="caution">
    <text evidence="3">The sequence shown here is derived from an EMBL/GenBank/DDBJ whole genome shotgun (WGS) entry which is preliminary data.</text>
</comment>
<proteinExistence type="predicted"/>
<dbReference type="InterPro" id="IPR019734">
    <property type="entry name" value="TPR_rpt"/>
</dbReference>
<dbReference type="PANTHER" id="PTHR48098:SF6">
    <property type="entry name" value="FERRI-BACILLIBACTIN ESTERASE BESA"/>
    <property type="match status" value="1"/>
</dbReference>
<dbReference type="InterPro" id="IPR000801">
    <property type="entry name" value="Esterase-like"/>
</dbReference>
<evidence type="ECO:0000313" key="4">
    <source>
        <dbReference type="Proteomes" id="UP001500021"/>
    </source>
</evidence>
<dbReference type="Gene3D" id="3.40.50.1820">
    <property type="entry name" value="alpha/beta hydrolase"/>
    <property type="match status" value="1"/>
</dbReference>
<dbReference type="Pfam" id="PF13181">
    <property type="entry name" value="TPR_8"/>
    <property type="match status" value="1"/>
</dbReference>
<dbReference type="EMBL" id="BAAAFA010000002">
    <property type="protein sequence ID" value="GAA0812823.1"/>
    <property type="molecule type" value="Genomic_DNA"/>
</dbReference>
<dbReference type="Proteomes" id="UP001500021">
    <property type="component" value="Unassembled WGS sequence"/>
</dbReference>
<feature type="signal peptide" evidence="2">
    <location>
        <begin position="1"/>
        <end position="23"/>
    </location>
</feature>
<gene>
    <name evidence="3" type="ORF">GCM10009111_07300</name>
</gene>
<sequence length="405" mass="46241">MYRILLILLAFILLPLHSKALHAKNISTSDIVIGEKVILNSTVLKEERELLIYTPSDYHPSEQYQVIYLLDGRYHFIPTVGIVSSLVASGLMPDSIVVAIKTSIRVRDYLPPIKDKPLSAQQKWIQTKFPRFGGTDNFVQFLETELFPYIEQNFSTLPNRTLIGHSNGGVFGLHALLAHPTLFTNYLIISPAPWWGDQEIDSLFSKQESNAPQIAHNVFLTVANESGKYYSHAARFAANFSSNSSQAFTWYFEHLQEQTHQTTIYPSILNGLSTLYQDFYFDHSSTANKYVRLADLVEYYDDLSKKYMFEVKIPIQAFVELADLQLAAKNESDAFDTLNYFVKSYPELSYAHQNIAHAYMKTKQYALAKQNFEKALEISKQETGISYTVIDYLKDMITTAEAKLK</sequence>
<name>A0ABP3WD22_9GAMM</name>
<dbReference type="Pfam" id="PF00756">
    <property type="entry name" value="Esterase"/>
    <property type="match status" value="1"/>
</dbReference>
<evidence type="ECO:0008006" key="5">
    <source>
        <dbReference type="Google" id="ProtNLM"/>
    </source>
</evidence>
<evidence type="ECO:0000313" key="3">
    <source>
        <dbReference type="EMBL" id="GAA0812823.1"/>
    </source>
</evidence>
<dbReference type="SUPFAM" id="SSF48452">
    <property type="entry name" value="TPR-like"/>
    <property type="match status" value="1"/>
</dbReference>
<dbReference type="InterPro" id="IPR011990">
    <property type="entry name" value="TPR-like_helical_dom_sf"/>
</dbReference>